<protein>
    <submittedName>
        <fullName evidence="1">Uncharacterized protein</fullName>
    </submittedName>
</protein>
<gene>
    <name evidence="1" type="ORF">EMEDMD4_1160017</name>
</gene>
<accession>A0A508WQA1</accession>
<organism evidence="1 2">
    <name type="scientific">Sinorhizobium medicae</name>
    <dbReference type="NCBI Taxonomy" id="110321"/>
    <lineage>
        <taxon>Bacteria</taxon>
        <taxon>Pseudomonadati</taxon>
        <taxon>Pseudomonadota</taxon>
        <taxon>Alphaproteobacteria</taxon>
        <taxon>Hyphomicrobiales</taxon>
        <taxon>Rhizobiaceae</taxon>
        <taxon>Sinorhizobium/Ensifer group</taxon>
        <taxon>Sinorhizobium</taxon>
    </lineage>
</organism>
<dbReference type="Proteomes" id="UP000507954">
    <property type="component" value="Unassembled WGS sequence"/>
</dbReference>
<sequence>MRTVSPKGYPYLVFYRDQPGHVAVGRVLHAKRDIPQWMQEPNSH</sequence>
<dbReference type="EMBL" id="CABFNB010000020">
    <property type="protein sequence ID" value="VTZ59614.1"/>
    <property type="molecule type" value="Genomic_DNA"/>
</dbReference>
<dbReference type="AlphaFoldDB" id="A0A508WQA1"/>
<evidence type="ECO:0000313" key="2">
    <source>
        <dbReference type="Proteomes" id="UP000507954"/>
    </source>
</evidence>
<proteinExistence type="predicted"/>
<evidence type="ECO:0000313" key="1">
    <source>
        <dbReference type="EMBL" id="VTZ59614.1"/>
    </source>
</evidence>
<reference evidence="1 2" key="1">
    <citation type="submission" date="2019-06" db="EMBL/GenBank/DDBJ databases">
        <authorList>
            <person name="Le Quere A."/>
            <person name="Colella S."/>
        </authorList>
    </citation>
    <scope>NUCLEOTIDE SEQUENCE [LARGE SCALE GENOMIC DNA]</scope>
    <source>
        <strain evidence="1">EmedicaeMD41</strain>
    </source>
</reference>
<name>A0A508WQA1_9HYPH</name>